<dbReference type="SUPFAM" id="SSF52172">
    <property type="entry name" value="CheY-like"/>
    <property type="match status" value="1"/>
</dbReference>
<comment type="caution">
    <text evidence="4">The sequence shown here is derived from an EMBL/GenBank/DDBJ whole genome shotgun (WGS) entry which is preliminary data.</text>
</comment>
<dbReference type="Gene3D" id="3.40.50.2300">
    <property type="match status" value="1"/>
</dbReference>
<dbReference type="InterPro" id="IPR050595">
    <property type="entry name" value="Bact_response_regulator"/>
</dbReference>
<evidence type="ECO:0000259" key="3">
    <source>
        <dbReference type="PROSITE" id="PS50110"/>
    </source>
</evidence>
<dbReference type="SMART" id="SM00448">
    <property type="entry name" value="REC"/>
    <property type="match status" value="1"/>
</dbReference>
<reference evidence="4 5" key="1">
    <citation type="submission" date="2019-02" db="EMBL/GenBank/DDBJ databases">
        <title>Deep-cultivation of Planctomycetes and their phenomic and genomic characterization uncovers novel biology.</title>
        <authorList>
            <person name="Wiegand S."/>
            <person name="Jogler M."/>
            <person name="Boedeker C."/>
            <person name="Pinto D."/>
            <person name="Vollmers J."/>
            <person name="Rivas-Marin E."/>
            <person name="Kohn T."/>
            <person name="Peeters S.H."/>
            <person name="Heuer A."/>
            <person name="Rast P."/>
            <person name="Oberbeckmann S."/>
            <person name="Bunk B."/>
            <person name="Jeske O."/>
            <person name="Meyerdierks A."/>
            <person name="Storesund J.E."/>
            <person name="Kallscheuer N."/>
            <person name="Luecker S."/>
            <person name="Lage O.M."/>
            <person name="Pohl T."/>
            <person name="Merkel B.J."/>
            <person name="Hornburger P."/>
            <person name="Mueller R.-W."/>
            <person name="Bruemmer F."/>
            <person name="Labrenz M."/>
            <person name="Spormann A.M."/>
            <person name="Op Den Camp H."/>
            <person name="Overmann J."/>
            <person name="Amann R."/>
            <person name="Jetten M.S.M."/>
            <person name="Mascher T."/>
            <person name="Medema M.H."/>
            <person name="Devos D.P."/>
            <person name="Kaster A.-K."/>
            <person name="Ovreas L."/>
            <person name="Rohde M."/>
            <person name="Galperin M.Y."/>
            <person name="Jogler C."/>
        </authorList>
    </citation>
    <scope>NUCLEOTIDE SEQUENCE [LARGE SCALE GENOMIC DNA]</scope>
    <source>
        <strain evidence="4 5">Pla22</strain>
    </source>
</reference>
<protein>
    <recommendedName>
        <fullName evidence="3">Response regulatory domain-containing protein</fullName>
    </recommendedName>
</protein>
<dbReference type="Proteomes" id="UP000316598">
    <property type="component" value="Unassembled WGS sequence"/>
</dbReference>
<evidence type="ECO:0000313" key="4">
    <source>
        <dbReference type="EMBL" id="TWT54185.1"/>
    </source>
</evidence>
<feature type="modified residue" description="4-aspartylphosphate" evidence="2">
    <location>
        <position position="66"/>
    </location>
</feature>
<name>A0A5C5WW69_9BACT</name>
<dbReference type="InterPro" id="IPR001789">
    <property type="entry name" value="Sig_transdc_resp-reg_receiver"/>
</dbReference>
<dbReference type="InterPro" id="IPR011006">
    <property type="entry name" value="CheY-like_superfamily"/>
</dbReference>
<dbReference type="PANTHER" id="PTHR44591:SF23">
    <property type="entry name" value="CHEY SUBFAMILY"/>
    <property type="match status" value="1"/>
</dbReference>
<evidence type="ECO:0000313" key="5">
    <source>
        <dbReference type="Proteomes" id="UP000316598"/>
    </source>
</evidence>
<keyword evidence="1 2" id="KW-0597">Phosphoprotein</keyword>
<dbReference type="EMBL" id="SJPI01000001">
    <property type="protein sequence ID" value="TWT54185.1"/>
    <property type="molecule type" value="Genomic_DNA"/>
</dbReference>
<dbReference type="GO" id="GO:0000160">
    <property type="term" value="P:phosphorelay signal transduction system"/>
    <property type="evidence" value="ECO:0007669"/>
    <property type="project" value="InterPro"/>
</dbReference>
<dbReference type="CDD" id="cd00156">
    <property type="entry name" value="REC"/>
    <property type="match status" value="1"/>
</dbReference>
<sequence>MLAAIVPALAAKMLIPHLLITDDDSALRSILREGLCRRGFNVTEASDGLEAIEVLEHSDVHICLVDFHMPRLNGLEVIRHVQTRLQPTPCVLMSADLNEQIRAEASAMRAYGVLAKPLRLSQVSDLVCGALADVYNWRP</sequence>
<dbReference type="Pfam" id="PF00072">
    <property type="entry name" value="Response_reg"/>
    <property type="match status" value="1"/>
</dbReference>
<organism evidence="4 5">
    <name type="scientific">Rubripirellula amarantea</name>
    <dbReference type="NCBI Taxonomy" id="2527999"/>
    <lineage>
        <taxon>Bacteria</taxon>
        <taxon>Pseudomonadati</taxon>
        <taxon>Planctomycetota</taxon>
        <taxon>Planctomycetia</taxon>
        <taxon>Pirellulales</taxon>
        <taxon>Pirellulaceae</taxon>
        <taxon>Rubripirellula</taxon>
    </lineage>
</organism>
<dbReference type="PANTHER" id="PTHR44591">
    <property type="entry name" value="STRESS RESPONSE REGULATOR PROTEIN 1"/>
    <property type="match status" value="1"/>
</dbReference>
<dbReference type="RefSeq" id="WP_242631886.1">
    <property type="nucleotide sequence ID" value="NZ_SJPI01000001.1"/>
</dbReference>
<accession>A0A5C5WW69</accession>
<evidence type="ECO:0000256" key="2">
    <source>
        <dbReference type="PROSITE-ProRule" id="PRU00169"/>
    </source>
</evidence>
<dbReference type="AlphaFoldDB" id="A0A5C5WW69"/>
<dbReference type="PROSITE" id="PS50110">
    <property type="entry name" value="RESPONSE_REGULATORY"/>
    <property type="match status" value="1"/>
</dbReference>
<evidence type="ECO:0000256" key="1">
    <source>
        <dbReference type="ARBA" id="ARBA00022553"/>
    </source>
</evidence>
<feature type="domain" description="Response regulatory" evidence="3">
    <location>
        <begin position="17"/>
        <end position="131"/>
    </location>
</feature>
<keyword evidence="5" id="KW-1185">Reference proteome</keyword>
<gene>
    <name evidence="4" type="ORF">Pla22_18200</name>
</gene>
<proteinExistence type="predicted"/>